<keyword evidence="2" id="KW-1185">Reference proteome</keyword>
<evidence type="ECO:0000313" key="1">
    <source>
        <dbReference type="EMBL" id="QCI80482.1"/>
    </source>
</evidence>
<dbReference type="Proteomes" id="UP000298714">
    <property type="component" value="Chromosome"/>
</dbReference>
<name>A0A4D7CCD8_9SPHN</name>
<gene>
    <name evidence="1" type="ORF">E6W36_01245</name>
</gene>
<sequence length="24" mass="2979">MSAGGRWFRQPAWLWRPARRHCRP</sequence>
<organism evidence="1 2">
    <name type="scientific">Hankyongella ginsenosidimutans</name>
    <dbReference type="NCBI Taxonomy" id="1763828"/>
    <lineage>
        <taxon>Bacteria</taxon>
        <taxon>Pseudomonadati</taxon>
        <taxon>Pseudomonadota</taxon>
        <taxon>Alphaproteobacteria</taxon>
        <taxon>Sphingomonadales</taxon>
        <taxon>Sphingomonadaceae</taxon>
        <taxon>Hankyongella</taxon>
    </lineage>
</organism>
<dbReference type="KEGG" id="hgn:E6W36_01245"/>
<dbReference type="AlphaFoldDB" id="A0A4D7CCD8"/>
<accession>A0A4D7CCD8</accession>
<proteinExistence type="predicted"/>
<protein>
    <submittedName>
        <fullName evidence="1">Uncharacterized protein</fullName>
    </submittedName>
</protein>
<dbReference type="EMBL" id="CP039704">
    <property type="protein sequence ID" value="QCI80482.1"/>
    <property type="molecule type" value="Genomic_DNA"/>
</dbReference>
<reference evidence="2" key="1">
    <citation type="submission" date="2019-04" db="EMBL/GenBank/DDBJ databases">
        <title>Complete genome sequence of Sphingomonas sp. W1-2-3.</title>
        <authorList>
            <person name="Im W.T."/>
        </authorList>
    </citation>
    <scope>NUCLEOTIDE SEQUENCE [LARGE SCALE GENOMIC DNA]</scope>
    <source>
        <strain evidence="2">W1-2-3</strain>
    </source>
</reference>
<evidence type="ECO:0000313" key="2">
    <source>
        <dbReference type="Proteomes" id="UP000298714"/>
    </source>
</evidence>